<evidence type="ECO:0000313" key="2">
    <source>
        <dbReference type="EMBL" id="GGM08608.1"/>
    </source>
</evidence>
<dbReference type="NCBIfam" id="TIGR03086">
    <property type="entry name" value="TIGR03086 family metal-binding protein"/>
    <property type="match status" value="1"/>
</dbReference>
<dbReference type="NCBIfam" id="TIGR03083">
    <property type="entry name" value="maleylpyruvate isomerase family mycothiol-dependent enzyme"/>
    <property type="match status" value="1"/>
</dbReference>
<dbReference type="InterPro" id="IPR024344">
    <property type="entry name" value="MDMPI_metal-binding"/>
</dbReference>
<accession>A0A917WJ04</accession>
<dbReference type="GO" id="GO:0046872">
    <property type="term" value="F:metal ion binding"/>
    <property type="evidence" value="ECO:0007669"/>
    <property type="project" value="InterPro"/>
</dbReference>
<reference evidence="2" key="2">
    <citation type="submission" date="2020-09" db="EMBL/GenBank/DDBJ databases">
        <authorList>
            <person name="Sun Q."/>
            <person name="Ohkuma M."/>
        </authorList>
    </citation>
    <scope>NUCLEOTIDE SEQUENCE</scope>
    <source>
        <strain evidence="2">JCM 19831</strain>
    </source>
</reference>
<dbReference type="RefSeq" id="WP_229834077.1">
    <property type="nucleotide sequence ID" value="NZ_BMPI01000003.1"/>
</dbReference>
<gene>
    <name evidence="2" type="ORF">GCM10007977_007110</name>
</gene>
<dbReference type="EMBL" id="BMPI01000003">
    <property type="protein sequence ID" value="GGM08608.1"/>
    <property type="molecule type" value="Genomic_DNA"/>
</dbReference>
<organism evidence="2 3">
    <name type="scientific">Dactylosporangium sucinum</name>
    <dbReference type="NCBI Taxonomy" id="1424081"/>
    <lineage>
        <taxon>Bacteria</taxon>
        <taxon>Bacillati</taxon>
        <taxon>Actinomycetota</taxon>
        <taxon>Actinomycetes</taxon>
        <taxon>Micromonosporales</taxon>
        <taxon>Micromonosporaceae</taxon>
        <taxon>Dactylosporangium</taxon>
    </lineage>
</organism>
<dbReference type="InterPro" id="IPR017517">
    <property type="entry name" value="Maleyloyr_isom"/>
</dbReference>
<dbReference type="InterPro" id="IPR017520">
    <property type="entry name" value="CHP03086"/>
</dbReference>
<dbReference type="SUPFAM" id="SSF109854">
    <property type="entry name" value="DinB/YfiT-like putative metalloenzymes"/>
    <property type="match status" value="1"/>
</dbReference>
<evidence type="ECO:0000313" key="3">
    <source>
        <dbReference type="Proteomes" id="UP000642070"/>
    </source>
</evidence>
<protein>
    <submittedName>
        <fullName evidence="2">TIGR03086 family protein</fullName>
    </submittedName>
</protein>
<dbReference type="InterPro" id="IPR034660">
    <property type="entry name" value="DinB/YfiT-like"/>
</dbReference>
<dbReference type="Gene3D" id="1.20.120.450">
    <property type="entry name" value="dinb family like domain"/>
    <property type="match status" value="1"/>
</dbReference>
<dbReference type="Pfam" id="PF11716">
    <property type="entry name" value="MDMPI_N"/>
    <property type="match status" value="1"/>
</dbReference>
<evidence type="ECO:0000259" key="1">
    <source>
        <dbReference type="Pfam" id="PF11716"/>
    </source>
</evidence>
<name>A0A917WJ04_9ACTN</name>
<sequence length="184" mass="19343">MDMHLLPGSAVVMIRKLAADLTEADLAATTPCAGWDVRALTEHLLHWGPALEGAARKETVPPGAVPGLTLAGRLDGLAEAWSSPAAWEGETHMAGPDPLPAAVVGGMVLGEFVVHGWDLARALGRSVEWDDELLRIVYSEAAQMADQGRAMGVYGPEVSVPDSAPLLDRLLALTGRDPSWSPPA</sequence>
<feature type="domain" description="Mycothiol-dependent maleylpyruvate isomerase metal-binding" evidence="1">
    <location>
        <begin position="14"/>
        <end position="63"/>
    </location>
</feature>
<keyword evidence="3" id="KW-1185">Reference proteome</keyword>
<dbReference type="Proteomes" id="UP000642070">
    <property type="component" value="Unassembled WGS sequence"/>
</dbReference>
<reference evidence="2" key="1">
    <citation type="journal article" date="2014" name="Int. J. Syst. Evol. Microbiol.">
        <title>Complete genome sequence of Corynebacterium casei LMG S-19264T (=DSM 44701T), isolated from a smear-ripened cheese.</title>
        <authorList>
            <consortium name="US DOE Joint Genome Institute (JGI-PGF)"/>
            <person name="Walter F."/>
            <person name="Albersmeier A."/>
            <person name="Kalinowski J."/>
            <person name="Ruckert C."/>
        </authorList>
    </citation>
    <scope>NUCLEOTIDE SEQUENCE</scope>
    <source>
        <strain evidence="2">JCM 19831</strain>
    </source>
</reference>
<comment type="caution">
    <text evidence="2">The sequence shown here is derived from an EMBL/GenBank/DDBJ whole genome shotgun (WGS) entry which is preliminary data.</text>
</comment>
<proteinExistence type="predicted"/>
<dbReference type="AlphaFoldDB" id="A0A917WJ04"/>